<reference evidence="1" key="1">
    <citation type="journal article" date="2022" name="Int. J. Mol. Sci.">
        <title>Draft Genome of Tanacetum Coccineum: Genomic Comparison of Closely Related Tanacetum-Family Plants.</title>
        <authorList>
            <person name="Yamashiro T."/>
            <person name="Shiraishi A."/>
            <person name="Nakayama K."/>
            <person name="Satake H."/>
        </authorList>
    </citation>
    <scope>NUCLEOTIDE SEQUENCE</scope>
</reference>
<gene>
    <name evidence="1" type="ORF">Tco_0861701</name>
</gene>
<dbReference type="Proteomes" id="UP001151760">
    <property type="component" value="Unassembled WGS sequence"/>
</dbReference>
<name>A0ABQ5BK96_9ASTR</name>
<evidence type="ECO:0000313" key="2">
    <source>
        <dbReference type="Proteomes" id="UP001151760"/>
    </source>
</evidence>
<accession>A0ABQ5BK96</accession>
<sequence>MISIRSKMEDMKSSRLMETVDIIDLIPFIGNVLYITQDRALSVSESHKRRHQTRTVELRTSSKTNYDHLIEDDISPLLQLE</sequence>
<evidence type="ECO:0000313" key="1">
    <source>
        <dbReference type="EMBL" id="GJT14659.1"/>
    </source>
</evidence>
<proteinExistence type="predicted"/>
<protein>
    <submittedName>
        <fullName evidence="1">Uncharacterized protein</fullName>
    </submittedName>
</protein>
<comment type="caution">
    <text evidence="1">The sequence shown here is derived from an EMBL/GenBank/DDBJ whole genome shotgun (WGS) entry which is preliminary data.</text>
</comment>
<organism evidence="1 2">
    <name type="scientific">Tanacetum coccineum</name>
    <dbReference type="NCBI Taxonomy" id="301880"/>
    <lineage>
        <taxon>Eukaryota</taxon>
        <taxon>Viridiplantae</taxon>
        <taxon>Streptophyta</taxon>
        <taxon>Embryophyta</taxon>
        <taxon>Tracheophyta</taxon>
        <taxon>Spermatophyta</taxon>
        <taxon>Magnoliopsida</taxon>
        <taxon>eudicotyledons</taxon>
        <taxon>Gunneridae</taxon>
        <taxon>Pentapetalae</taxon>
        <taxon>asterids</taxon>
        <taxon>campanulids</taxon>
        <taxon>Asterales</taxon>
        <taxon>Asteraceae</taxon>
        <taxon>Asteroideae</taxon>
        <taxon>Anthemideae</taxon>
        <taxon>Anthemidinae</taxon>
        <taxon>Tanacetum</taxon>
    </lineage>
</organism>
<dbReference type="EMBL" id="BQNB010013331">
    <property type="protein sequence ID" value="GJT14659.1"/>
    <property type="molecule type" value="Genomic_DNA"/>
</dbReference>
<keyword evidence="2" id="KW-1185">Reference proteome</keyword>
<reference evidence="1" key="2">
    <citation type="submission" date="2022-01" db="EMBL/GenBank/DDBJ databases">
        <authorList>
            <person name="Yamashiro T."/>
            <person name="Shiraishi A."/>
            <person name="Satake H."/>
            <person name="Nakayama K."/>
        </authorList>
    </citation>
    <scope>NUCLEOTIDE SEQUENCE</scope>
</reference>